<gene>
    <name evidence="4" type="primary">LOC106816956</name>
</gene>
<evidence type="ECO:0000313" key="3">
    <source>
        <dbReference type="Proteomes" id="UP000695022"/>
    </source>
</evidence>
<keyword evidence="3" id="KW-1185">Reference proteome</keyword>
<proteinExistence type="predicted"/>
<feature type="compositionally biased region" description="Polar residues" evidence="1">
    <location>
        <begin position="267"/>
        <end position="284"/>
    </location>
</feature>
<reference evidence="4" key="1">
    <citation type="submission" date="2025-08" db="UniProtKB">
        <authorList>
            <consortium name="RefSeq"/>
        </authorList>
    </citation>
    <scope>IDENTIFICATION</scope>
</reference>
<evidence type="ECO:0000313" key="4">
    <source>
        <dbReference type="RefSeq" id="XP_014677090.1"/>
    </source>
</evidence>
<dbReference type="GeneID" id="106816956"/>
<sequence>MPHKCECASFSYAACVEVFVYDDGSGLRVVVTNTPARVRNDLGNLQRALQNATNGRVIIIDDYRYHTQGNEINFDWTDVFIHVVNPRTHAVEPAPTVLRLVDHDKFYLKPEHEEYLVSRIEPSVMAVSGAPYERGVLIALILIVVVLFVGLVAFLAVCCHARRRERKLTHATAVTAAATATAAADAKPVVEVKPTTTENPLWEEQKLRMYEEQELSMQVFPESDEAAAAAAIPMVNLDDRQGAPPRAFEPAEHTYATIDRPRGGATDASQSTFLSPGSSTAQLY</sequence>
<name>A0ABM1EY19_PRICU</name>
<evidence type="ECO:0000256" key="1">
    <source>
        <dbReference type="SAM" id="MobiDB-lite"/>
    </source>
</evidence>
<feature type="transmembrane region" description="Helical" evidence="2">
    <location>
        <begin position="136"/>
        <end position="158"/>
    </location>
</feature>
<dbReference type="RefSeq" id="XP_014677090.1">
    <property type="nucleotide sequence ID" value="XM_014821604.1"/>
</dbReference>
<feature type="region of interest" description="Disordered" evidence="1">
    <location>
        <begin position="254"/>
        <end position="284"/>
    </location>
</feature>
<organism evidence="3 4">
    <name type="scientific">Priapulus caudatus</name>
    <name type="common">Priapulid worm</name>
    <dbReference type="NCBI Taxonomy" id="37621"/>
    <lineage>
        <taxon>Eukaryota</taxon>
        <taxon>Metazoa</taxon>
        <taxon>Ecdysozoa</taxon>
        <taxon>Scalidophora</taxon>
        <taxon>Priapulida</taxon>
        <taxon>Priapulimorpha</taxon>
        <taxon>Priapulimorphida</taxon>
        <taxon>Priapulidae</taxon>
        <taxon>Priapulus</taxon>
    </lineage>
</organism>
<protein>
    <submittedName>
        <fullName evidence="4">Cadherin-87A-like</fullName>
    </submittedName>
</protein>
<dbReference type="Proteomes" id="UP000695022">
    <property type="component" value="Unplaced"/>
</dbReference>
<accession>A0ABM1EY19</accession>
<keyword evidence="2" id="KW-0472">Membrane</keyword>
<keyword evidence="2" id="KW-0812">Transmembrane</keyword>
<evidence type="ECO:0000256" key="2">
    <source>
        <dbReference type="SAM" id="Phobius"/>
    </source>
</evidence>
<keyword evidence="2" id="KW-1133">Transmembrane helix</keyword>